<accession>A0A225D5X3</accession>
<dbReference type="EMBL" id="NIDE01000015">
    <property type="protein sequence ID" value="OWK36990.1"/>
    <property type="molecule type" value="Genomic_DNA"/>
</dbReference>
<dbReference type="AlphaFoldDB" id="A0A225D5X3"/>
<sequence>MSILSSLESFFSTTETKIEDVLTPFEHSLLQKFHPLFQQIEATLGTQGLQIVDDAATGLLTTAATGGNIAAGITAAATQALGQIESDAKADAKNAVYGVLAATVASLPAPAEPAAPTPAPTPAA</sequence>
<proteinExistence type="predicted"/>
<gene>
    <name evidence="1" type="ORF">FRUB_07912</name>
</gene>
<reference evidence="2" key="1">
    <citation type="submission" date="2017-06" db="EMBL/GenBank/DDBJ databases">
        <title>Genome analysis of Fimbriiglobus ruber SP5, the first member of the order Planctomycetales with confirmed chitinolytic capability.</title>
        <authorList>
            <person name="Ravin N.V."/>
            <person name="Rakitin A.L."/>
            <person name="Ivanova A.A."/>
            <person name="Beletsky A.V."/>
            <person name="Kulichevskaya I.S."/>
            <person name="Mardanov A.V."/>
            <person name="Dedysh S.N."/>
        </authorList>
    </citation>
    <scope>NUCLEOTIDE SEQUENCE [LARGE SCALE GENOMIC DNA]</scope>
    <source>
        <strain evidence="2">SP5</strain>
    </source>
</reference>
<comment type="caution">
    <text evidence="1">The sequence shown here is derived from an EMBL/GenBank/DDBJ whole genome shotgun (WGS) entry which is preliminary data.</text>
</comment>
<keyword evidence="2" id="KW-1185">Reference proteome</keyword>
<protein>
    <submittedName>
        <fullName evidence="1">Uncharacterized protein</fullName>
    </submittedName>
</protein>
<dbReference type="Proteomes" id="UP000214646">
    <property type="component" value="Unassembled WGS sequence"/>
</dbReference>
<evidence type="ECO:0000313" key="1">
    <source>
        <dbReference type="EMBL" id="OWK36990.1"/>
    </source>
</evidence>
<organism evidence="1 2">
    <name type="scientific">Fimbriiglobus ruber</name>
    <dbReference type="NCBI Taxonomy" id="1908690"/>
    <lineage>
        <taxon>Bacteria</taxon>
        <taxon>Pseudomonadati</taxon>
        <taxon>Planctomycetota</taxon>
        <taxon>Planctomycetia</taxon>
        <taxon>Gemmatales</taxon>
        <taxon>Gemmataceae</taxon>
        <taxon>Fimbriiglobus</taxon>
    </lineage>
</organism>
<name>A0A225D5X3_9BACT</name>
<dbReference type="RefSeq" id="WP_088258575.1">
    <property type="nucleotide sequence ID" value="NZ_NIDE01000015.1"/>
</dbReference>
<evidence type="ECO:0000313" key="2">
    <source>
        <dbReference type="Proteomes" id="UP000214646"/>
    </source>
</evidence>